<keyword evidence="4" id="KW-1185">Reference proteome</keyword>
<accession>A0A0H1RF02</accession>
<feature type="compositionally biased region" description="Gly residues" evidence="1">
    <location>
        <begin position="359"/>
        <end position="404"/>
    </location>
</feature>
<dbReference type="PATRIC" id="fig|1225564.3.peg.5685"/>
<evidence type="ECO:0000259" key="2">
    <source>
        <dbReference type="Pfam" id="PF18914"/>
    </source>
</evidence>
<name>A0A0H1RF02_9HYPH</name>
<evidence type="ECO:0000256" key="1">
    <source>
        <dbReference type="SAM" id="MobiDB-lite"/>
    </source>
</evidence>
<dbReference type="Pfam" id="PF18914">
    <property type="entry name" value="DUF5666"/>
    <property type="match status" value="1"/>
</dbReference>
<feature type="domain" description="DUF5666" evidence="2">
    <location>
        <begin position="112"/>
        <end position="164"/>
    </location>
</feature>
<evidence type="ECO:0000313" key="3">
    <source>
        <dbReference type="EMBL" id="KLK91182.1"/>
    </source>
</evidence>
<protein>
    <recommendedName>
        <fullName evidence="2">DUF5666 domain-containing protein</fullName>
    </recommendedName>
</protein>
<comment type="caution">
    <text evidence="3">The sequence shown here is derived from an EMBL/GenBank/DDBJ whole genome shotgun (WGS) entry which is preliminary data.</text>
</comment>
<dbReference type="InterPro" id="IPR043724">
    <property type="entry name" value="DUF5666"/>
</dbReference>
<dbReference type="AlphaFoldDB" id="A0A0H1RF02"/>
<sequence length="404" mass="40884">MAALVLLFVPLDMARGQDPRDRGIGGTGVVSGDPESDRGIGGTGVMGTIRGFGSIIVNGLRVTYAPDVPVRVDGQPRAVSDLKIGQVVQVVAETQDGVLRTRQIDVASEVVGTIEATSGKTLRVLGQAVSTEKLNGRPEWRRGERVAVFGLRRPDGTIVASLIEPRAEGPDRVVGSVTKLRDGSLRIGPLRLSGATPALVGTRAVLEGSYKGGVLDVTRTTRERNLLGPEVRRFSIEAYVERTRNGLRLSSGLELAGRVSAALPAGSYAAAVVTIVADQKGRLGLERVSLEGRSVRSSGSSQGPDRRSAPSTPAGAQGHKSSPLHPDLGPAQSPLGGSRPGAARGRSDNSDSPGNAGNSRGGSADGGGKSGGSGNSGGNGNGHGGGGNAGGNGNGGGNGGGGRR</sequence>
<dbReference type="Proteomes" id="UP000035489">
    <property type="component" value="Unassembled WGS sequence"/>
</dbReference>
<evidence type="ECO:0000313" key="4">
    <source>
        <dbReference type="Proteomes" id="UP000035489"/>
    </source>
</evidence>
<organism evidence="3 4">
    <name type="scientific">Microvirga vignae</name>
    <dbReference type="NCBI Taxonomy" id="1225564"/>
    <lineage>
        <taxon>Bacteria</taxon>
        <taxon>Pseudomonadati</taxon>
        <taxon>Pseudomonadota</taxon>
        <taxon>Alphaproteobacteria</taxon>
        <taxon>Hyphomicrobiales</taxon>
        <taxon>Methylobacteriaceae</taxon>
        <taxon>Microvirga</taxon>
    </lineage>
</organism>
<feature type="region of interest" description="Disordered" evidence="1">
    <location>
        <begin position="292"/>
        <end position="404"/>
    </location>
</feature>
<proteinExistence type="predicted"/>
<dbReference type="EMBL" id="LCYG01000059">
    <property type="protein sequence ID" value="KLK91182.1"/>
    <property type="molecule type" value="Genomic_DNA"/>
</dbReference>
<reference evidence="3 4" key="1">
    <citation type="submission" date="2015-05" db="EMBL/GenBank/DDBJ databases">
        <title>Draft genome sequence of Microvirga vignae strain BR3299, a novel nitrogen fixing bacteria isolated from Brazil semi-aired region.</title>
        <authorList>
            <person name="Zilli J.E."/>
            <person name="Passos S.R."/>
            <person name="Leite J."/>
            <person name="Baldani J.I."/>
            <person name="Xavier G.R."/>
            <person name="Rumjaneck N.G."/>
            <person name="Simoes-Araujo J.L."/>
        </authorList>
    </citation>
    <scope>NUCLEOTIDE SEQUENCE [LARGE SCALE GENOMIC DNA]</scope>
    <source>
        <strain evidence="3 4">BR3299</strain>
    </source>
</reference>
<dbReference type="STRING" id="1225564.AA309_21630"/>
<feature type="region of interest" description="Disordered" evidence="1">
    <location>
        <begin position="19"/>
        <end position="41"/>
    </location>
</feature>
<gene>
    <name evidence="3" type="ORF">AA309_21630</name>
</gene>